<evidence type="ECO:0000313" key="1">
    <source>
        <dbReference type="EMBL" id="PSF07618.1"/>
    </source>
</evidence>
<dbReference type="OrthoDB" id="9805309at2"/>
<dbReference type="Proteomes" id="UP000238385">
    <property type="component" value="Unassembled WGS sequence"/>
</dbReference>
<accession>A0A2T1KC40</accession>
<dbReference type="EMBL" id="PXNN01000014">
    <property type="protein sequence ID" value="PSF07618.1"/>
    <property type="molecule type" value="Genomic_DNA"/>
</dbReference>
<gene>
    <name evidence="1" type="ORF">C7H08_12030</name>
</gene>
<evidence type="ECO:0000313" key="2">
    <source>
        <dbReference type="Proteomes" id="UP000238385"/>
    </source>
</evidence>
<sequence>MAPDLSDSITPPFSEPIRPGGRVSTLLYKETAQRTGFDATEMLWRLFQCMAGDLLELHKAQ</sequence>
<protein>
    <submittedName>
        <fullName evidence="1">Uncharacterized protein</fullName>
    </submittedName>
</protein>
<dbReference type="AlphaFoldDB" id="A0A2T1KC40"/>
<organism evidence="1 2">
    <name type="scientific">Marinobacter halophilus</name>
    <dbReference type="NCBI Taxonomy" id="1323740"/>
    <lineage>
        <taxon>Bacteria</taxon>
        <taxon>Pseudomonadati</taxon>
        <taxon>Pseudomonadota</taxon>
        <taxon>Gammaproteobacteria</taxon>
        <taxon>Pseudomonadales</taxon>
        <taxon>Marinobacteraceae</taxon>
        <taxon>Marinobacter</taxon>
    </lineage>
</organism>
<comment type="caution">
    <text evidence="1">The sequence shown here is derived from an EMBL/GenBank/DDBJ whole genome shotgun (WGS) entry which is preliminary data.</text>
</comment>
<name>A0A2T1KC40_9GAMM</name>
<keyword evidence="2" id="KW-1185">Reference proteome</keyword>
<proteinExistence type="predicted"/>
<reference evidence="1 2" key="1">
    <citation type="submission" date="2018-03" db="EMBL/GenBank/DDBJ databases">
        <title>Marinobacter brunus sp. nov., a marine bacterium of Gamma-proteobacteria isolated from the surface seawater of the South China Sea.</title>
        <authorList>
            <person name="Cheng H."/>
            <person name="Wu Y.-H."/>
            <person name="Xamxidin M."/>
            <person name="Xu X.-W."/>
        </authorList>
    </citation>
    <scope>NUCLEOTIDE SEQUENCE [LARGE SCALE GENOMIC DNA]</scope>
    <source>
        <strain evidence="1 2">JCM 30472</strain>
    </source>
</reference>